<organism evidence="1 2">
    <name type="scientific">Mucilaginibacter celer</name>
    <dbReference type="NCBI Taxonomy" id="2305508"/>
    <lineage>
        <taxon>Bacteria</taxon>
        <taxon>Pseudomonadati</taxon>
        <taxon>Bacteroidota</taxon>
        <taxon>Sphingobacteriia</taxon>
        <taxon>Sphingobacteriales</taxon>
        <taxon>Sphingobacteriaceae</taxon>
        <taxon>Mucilaginibacter</taxon>
    </lineage>
</organism>
<reference evidence="1 2" key="1">
    <citation type="submission" date="2018-10" db="EMBL/GenBank/DDBJ databases">
        <title>Genome sequencing of Mucilaginibacter sp. HYN0043.</title>
        <authorList>
            <person name="Kim M."/>
            <person name="Yi H."/>
        </authorList>
    </citation>
    <scope>NUCLEOTIDE SEQUENCE [LARGE SCALE GENOMIC DNA]</scope>
    <source>
        <strain evidence="1 2">HYN0043</strain>
    </source>
</reference>
<sequence length="74" mass="8310">MSERSRAKFSSPWFCPVCRAKASEGMVRRPAAQRSLPGDLIFGSFYQEKEQSLPAAIERANVCWITESSLLEIS</sequence>
<proteinExistence type="predicted"/>
<accession>A0A494VMU2</accession>
<dbReference type="AlphaFoldDB" id="A0A494VMU2"/>
<dbReference type="Proteomes" id="UP000270046">
    <property type="component" value="Chromosome"/>
</dbReference>
<keyword evidence="2" id="KW-1185">Reference proteome</keyword>
<evidence type="ECO:0000313" key="2">
    <source>
        <dbReference type="Proteomes" id="UP000270046"/>
    </source>
</evidence>
<gene>
    <name evidence="1" type="ORF">HYN43_015705</name>
</gene>
<protein>
    <submittedName>
        <fullName evidence="1">Uncharacterized protein</fullName>
    </submittedName>
</protein>
<evidence type="ECO:0000313" key="1">
    <source>
        <dbReference type="EMBL" id="AYL96656.1"/>
    </source>
</evidence>
<dbReference type="EMBL" id="CP032869">
    <property type="protein sequence ID" value="AYL96656.1"/>
    <property type="molecule type" value="Genomic_DNA"/>
</dbReference>
<name>A0A494VMU2_9SPHI</name>
<dbReference type="KEGG" id="muh:HYN43_015705"/>